<keyword evidence="6" id="KW-0479">Metal-binding</keyword>
<dbReference type="EMBL" id="CAQQ02051735">
    <property type="status" value="NOT_ANNOTATED_CDS"/>
    <property type="molecule type" value="Genomic_DNA"/>
</dbReference>
<evidence type="ECO:0000256" key="6">
    <source>
        <dbReference type="ARBA" id="ARBA00022723"/>
    </source>
</evidence>
<dbReference type="STRING" id="36166.T1GZC0"/>
<dbReference type="EMBL" id="CAQQ02051736">
    <property type="status" value="NOT_ANNOTATED_CDS"/>
    <property type="molecule type" value="Genomic_DNA"/>
</dbReference>
<organism evidence="13 14">
    <name type="scientific">Megaselia scalaris</name>
    <name type="common">Humpbacked fly</name>
    <name type="synonym">Phora scalaris</name>
    <dbReference type="NCBI Taxonomy" id="36166"/>
    <lineage>
        <taxon>Eukaryota</taxon>
        <taxon>Metazoa</taxon>
        <taxon>Ecdysozoa</taxon>
        <taxon>Arthropoda</taxon>
        <taxon>Hexapoda</taxon>
        <taxon>Insecta</taxon>
        <taxon>Pterygota</taxon>
        <taxon>Neoptera</taxon>
        <taxon>Endopterygota</taxon>
        <taxon>Diptera</taxon>
        <taxon>Brachycera</taxon>
        <taxon>Muscomorpha</taxon>
        <taxon>Platypezoidea</taxon>
        <taxon>Phoridae</taxon>
        <taxon>Megaseliini</taxon>
        <taxon>Megaselia</taxon>
    </lineage>
</organism>
<protein>
    <recommendedName>
        <fullName evidence="15">Cytochrome P450</fullName>
    </recommendedName>
</protein>
<evidence type="ECO:0000256" key="12">
    <source>
        <dbReference type="ARBA" id="ARBA00023136"/>
    </source>
</evidence>
<dbReference type="GO" id="GO:0046680">
    <property type="term" value="P:response to DDT"/>
    <property type="evidence" value="ECO:0007669"/>
    <property type="project" value="TreeGrafter"/>
</dbReference>
<keyword evidence="10" id="KW-0408">Iron</keyword>
<dbReference type="PANTHER" id="PTHR24292">
    <property type="entry name" value="CYTOCHROME P450"/>
    <property type="match status" value="1"/>
</dbReference>
<keyword evidence="12" id="KW-0472">Membrane</keyword>
<dbReference type="Proteomes" id="UP000015102">
    <property type="component" value="Unassembled WGS sequence"/>
</dbReference>
<evidence type="ECO:0000256" key="7">
    <source>
        <dbReference type="ARBA" id="ARBA00022824"/>
    </source>
</evidence>
<evidence type="ECO:0000313" key="13">
    <source>
        <dbReference type="EnsemblMetazoa" id="MESCA009219-PA"/>
    </source>
</evidence>
<dbReference type="GO" id="GO:0005789">
    <property type="term" value="C:endoplasmic reticulum membrane"/>
    <property type="evidence" value="ECO:0007669"/>
    <property type="project" value="UniProtKB-SubCell"/>
</dbReference>
<dbReference type="EnsemblMetazoa" id="MESCA009219-RA">
    <property type="protein sequence ID" value="MESCA009219-PA"/>
    <property type="gene ID" value="MESCA009219"/>
</dbReference>
<dbReference type="GO" id="GO:0016705">
    <property type="term" value="F:oxidoreductase activity, acting on paired donors, with incorporation or reduction of molecular oxygen"/>
    <property type="evidence" value="ECO:0007669"/>
    <property type="project" value="InterPro"/>
</dbReference>
<keyword evidence="7" id="KW-0256">Endoplasmic reticulum</keyword>
<evidence type="ECO:0000256" key="5">
    <source>
        <dbReference type="ARBA" id="ARBA00022617"/>
    </source>
</evidence>
<dbReference type="GO" id="GO:0005506">
    <property type="term" value="F:iron ion binding"/>
    <property type="evidence" value="ECO:0007669"/>
    <property type="project" value="InterPro"/>
</dbReference>
<reference evidence="13" key="2">
    <citation type="submission" date="2015-06" db="UniProtKB">
        <authorList>
            <consortium name="EnsemblMetazoa"/>
        </authorList>
    </citation>
    <scope>IDENTIFICATION</scope>
</reference>
<dbReference type="GO" id="GO:0020037">
    <property type="term" value="F:heme binding"/>
    <property type="evidence" value="ECO:0007669"/>
    <property type="project" value="InterPro"/>
</dbReference>
<dbReference type="InterPro" id="IPR050476">
    <property type="entry name" value="Insect_CytP450_Detox"/>
</dbReference>
<keyword evidence="5" id="KW-0349">Heme</keyword>
<keyword evidence="11" id="KW-0503">Monooxygenase</keyword>
<evidence type="ECO:0000256" key="3">
    <source>
        <dbReference type="ARBA" id="ARBA00004586"/>
    </source>
</evidence>
<evidence type="ECO:0000256" key="1">
    <source>
        <dbReference type="ARBA" id="ARBA00001971"/>
    </source>
</evidence>
<dbReference type="EMBL" id="CAQQ02051737">
    <property type="status" value="NOT_ANNOTATED_CDS"/>
    <property type="molecule type" value="Genomic_DNA"/>
</dbReference>
<keyword evidence="8" id="KW-0492">Microsome</keyword>
<evidence type="ECO:0000256" key="11">
    <source>
        <dbReference type="ARBA" id="ARBA00023033"/>
    </source>
</evidence>
<dbReference type="SUPFAM" id="SSF48264">
    <property type="entry name" value="Cytochrome P450"/>
    <property type="match status" value="1"/>
</dbReference>
<comment type="subcellular location">
    <subcellularLocation>
        <location evidence="3">Endoplasmic reticulum membrane</location>
    </subcellularLocation>
    <subcellularLocation>
        <location evidence="2">Microsome membrane</location>
    </subcellularLocation>
</comment>
<evidence type="ECO:0000313" key="14">
    <source>
        <dbReference type="Proteomes" id="UP000015102"/>
    </source>
</evidence>
<dbReference type="AlphaFoldDB" id="T1GZC0"/>
<dbReference type="GO" id="GO:0004497">
    <property type="term" value="F:monooxygenase activity"/>
    <property type="evidence" value="ECO:0007669"/>
    <property type="project" value="UniProtKB-KW"/>
</dbReference>
<name>T1GZC0_MEGSC</name>
<reference evidence="14" key="1">
    <citation type="submission" date="2013-02" db="EMBL/GenBank/DDBJ databases">
        <authorList>
            <person name="Hughes D."/>
        </authorList>
    </citation>
    <scope>NUCLEOTIDE SEQUENCE</scope>
    <source>
        <strain>Durham</strain>
        <strain evidence="14">NC isolate 2 -- Noor lab</strain>
    </source>
</reference>
<dbReference type="Gene3D" id="1.10.630.10">
    <property type="entry name" value="Cytochrome P450"/>
    <property type="match status" value="1"/>
</dbReference>
<dbReference type="PANTHER" id="PTHR24292:SF45">
    <property type="entry name" value="CYTOCHROME P450 6G1-RELATED"/>
    <property type="match status" value="1"/>
</dbReference>
<dbReference type="HOGENOM" id="CLU_1860232_0_0_1"/>
<evidence type="ECO:0000256" key="4">
    <source>
        <dbReference type="ARBA" id="ARBA00010617"/>
    </source>
</evidence>
<dbReference type="GO" id="GO:0046701">
    <property type="term" value="P:insecticide catabolic process"/>
    <property type="evidence" value="ECO:0007669"/>
    <property type="project" value="TreeGrafter"/>
</dbReference>
<comment type="cofactor">
    <cofactor evidence="1">
        <name>heme</name>
        <dbReference type="ChEBI" id="CHEBI:30413"/>
    </cofactor>
</comment>
<keyword evidence="9" id="KW-0560">Oxidoreductase</keyword>
<evidence type="ECO:0008006" key="15">
    <source>
        <dbReference type="Google" id="ProtNLM"/>
    </source>
</evidence>
<comment type="similarity">
    <text evidence="4">Belongs to the cytochrome P450 family.</text>
</comment>
<accession>T1GZC0</accession>
<evidence type="ECO:0000256" key="9">
    <source>
        <dbReference type="ARBA" id="ARBA00023002"/>
    </source>
</evidence>
<sequence length="138" mass="15744">MLPALLIFFVTELHIYKEYAQYPLRRPGNVIASIAFGLEANSFTNPQNEFRKAGLSVTDISLRRVVDAISIFFIPKLSPLVKAKLFPPIAENAFRRIFSYTIKNRRESGLFRNDLVDILIAFQDASKNGETEIEFTDD</sequence>
<keyword evidence="14" id="KW-1185">Reference proteome</keyword>
<evidence type="ECO:0000256" key="2">
    <source>
        <dbReference type="ARBA" id="ARBA00004524"/>
    </source>
</evidence>
<dbReference type="InterPro" id="IPR036396">
    <property type="entry name" value="Cyt_P450_sf"/>
</dbReference>
<proteinExistence type="inferred from homology"/>
<evidence type="ECO:0000256" key="10">
    <source>
        <dbReference type="ARBA" id="ARBA00023004"/>
    </source>
</evidence>
<evidence type="ECO:0000256" key="8">
    <source>
        <dbReference type="ARBA" id="ARBA00022848"/>
    </source>
</evidence>